<reference evidence="1 2" key="1">
    <citation type="submission" date="2020-07" db="EMBL/GenBank/DDBJ databases">
        <title>Sequencing the genomes of 1000 actinobacteria strains.</title>
        <authorList>
            <person name="Klenk H.-P."/>
        </authorList>
    </citation>
    <scope>NUCLEOTIDE SEQUENCE [LARGE SCALE GENOMIC DNA]</scope>
    <source>
        <strain evidence="1 2">DSM 40398</strain>
    </source>
</reference>
<name>A0A7Y9EQM9_9ACTN</name>
<keyword evidence="2" id="KW-1185">Reference proteome</keyword>
<evidence type="ECO:0000313" key="2">
    <source>
        <dbReference type="Proteomes" id="UP000529783"/>
    </source>
</evidence>
<dbReference type="AlphaFoldDB" id="A0A7Y9EQM9"/>
<protein>
    <submittedName>
        <fullName evidence="1">Uncharacterized protein</fullName>
    </submittedName>
</protein>
<comment type="caution">
    <text evidence="1">The sequence shown here is derived from an EMBL/GenBank/DDBJ whole genome shotgun (WGS) entry which is preliminary data.</text>
</comment>
<evidence type="ECO:0000313" key="1">
    <source>
        <dbReference type="EMBL" id="NYD52046.1"/>
    </source>
</evidence>
<accession>A0A7Y9EQM9</accession>
<organism evidence="1 2">
    <name type="scientific">Actinomadura luteofluorescens</name>
    <dbReference type="NCBI Taxonomy" id="46163"/>
    <lineage>
        <taxon>Bacteria</taxon>
        <taxon>Bacillati</taxon>
        <taxon>Actinomycetota</taxon>
        <taxon>Actinomycetes</taxon>
        <taxon>Streptosporangiales</taxon>
        <taxon>Thermomonosporaceae</taxon>
        <taxon>Actinomadura</taxon>
    </lineage>
</organism>
<proteinExistence type="predicted"/>
<dbReference type="RefSeq" id="WP_179848311.1">
    <property type="nucleotide sequence ID" value="NZ_JACCBA010000001.1"/>
</dbReference>
<sequence>MTPAAVVALGALLFTVLSFWLLNARPGRLKSYEPHTFAAILGSAVRIRLPLVLHNTGALPIIVQNLRLCVPDDAPLLWITTRSQLKPASSDNHQFASVFHVPGRTAKEVFVEFGRDDPLAAKDYPVRVEVKLAHKDQWQPLVSFLLLAGQAGQPAYITYSNDPEIVPRRELEA</sequence>
<gene>
    <name evidence="1" type="ORF">BJY14_008029</name>
</gene>
<dbReference type="Proteomes" id="UP000529783">
    <property type="component" value="Unassembled WGS sequence"/>
</dbReference>
<dbReference type="EMBL" id="JACCBA010000001">
    <property type="protein sequence ID" value="NYD52046.1"/>
    <property type="molecule type" value="Genomic_DNA"/>
</dbReference>